<name>A0A0C2H458_9BILA</name>
<keyword evidence="5" id="KW-1185">Reference proteome</keyword>
<organism evidence="4 5">
    <name type="scientific">Ancylostoma duodenale</name>
    <dbReference type="NCBI Taxonomy" id="51022"/>
    <lineage>
        <taxon>Eukaryota</taxon>
        <taxon>Metazoa</taxon>
        <taxon>Ecdysozoa</taxon>
        <taxon>Nematoda</taxon>
        <taxon>Chromadorea</taxon>
        <taxon>Rhabditida</taxon>
        <taxon>Rhabditina</taxon>
        <taxon>Rhabditomorpha</taxon>
        <taxon>Strongyloidea</taxon>
        <taxon>Ancylostomatidae</taxon>
        <taxon>Ancylostomatinae</taxon>
        <taxon>Ancylostoma</taxon>
    </lineage>
</organism>
<dbReference type="Pfam" id="PF17921">
    <property type="entry name" value="Integrase_H2C2"/>
    <property type="match status" value="1"/>
</dbReference>
<feature type="compositionally biased region" description="Basic and acidic residues" evidence="2">
    <location>
        <begin position="275"/>
        <end position="286"/>
    </location>
</feature>
<dbReference type="PANTHER" id="PTHR37984">
    <property type="entry name" value="PROTEIN CBG26694"/>
    <property type="match status" value="1"/>
</dbReference>
<proteinExistence type="predicted"/>
<dbReference type="Pfam" id="PF00665">
    <property type="entry name" value="rve"/>
    <property type="match status" value="1"/>
</dbReference>
<sequence length="356" mass="42070">MKMLARGYVYWTNINRDIEETVRHCRNCQEGAKMPKKTVLNSWTTEERPWDRIRIDYAGPLNGKMYLVVVDAYSKWPEVFEMSSSSTTATLRELRMLFARLGNPREIVSENGTQFTAKEFQEFCDKQRIEHFRSPPFQPQPIVQAERFVDTLKRTLQKIKEGGTSEKLAEFLQCYRRTPYASTPRHLSPAEMFIGRQMRTPLTVLEESAKEEGTRNVRMEEQFNRHHGAQKRSYQMEDRVWVRPGLPSWTSCEERAVYDVLTEEDDLWRRHANQKRGEEQHWRSCENTDASDLPFHQEDRRYKDVEETIIDAKDNAEDRGAINVPPPPRTRPLRQSRPPTRLRVDPKMKTYVRRSS</sequence>
<reference evidence="4 5" key="1">
    <citation type="submission" date="2013-12" db="EMBL/GenBank/DDBJ databases">
        <title>Draft genome of the parsitic nematode Ancylostoma duodenale.</title>
        <authorList>
            <person name="Mitreva M."/>
        </authorList>
    </citation>
    <scope>NUCLEOTIDE SEQUENCE [LARGE SCALE GENOMIC DNA]</scope>
    <source>
        <strain evidence="4 5">Zhejiang</strain>
    </source>
</reference>
<dbReference type="InterPro" id="IPR050951">
    <property type="entry name" value="Retrovirus_Pol_polyprotein"/>
</dbReference>
<accession>A0A0C2H458</accession>
<dbReference type="EC" id="2.7.7.49" evidence="1"/>
<dbReference type="PANTHER" id="PTHR37984:SF5">
    <property type="entry name" value="PROTEIN NYNRIN-LIKE"/>
    <property type="match status" value="1"/>
</dbReference>
<evidence type="ECO:0000259" key="3">
    <source>
        <dbReference type="PROSITE" id="PS50994"/>
    </source>
</evidence>
<feature type="region of interest" description="Disordered" evidence="2">
    <location>
        <begin position="274"/>
        <end position="356"/>
    </location>
</feature>
<evidence type="ECO:0000256" key="1">
    <source>
        <dbReference type="ARBA" id="ARBA00012493"/>
    </source>
</evidence>
<dbReference type="GO" id="GO:0003676">
    <property type="term" value="F:nucleic acid binding"/>
    <property type="evidence" value="ECO:0007669"/>
    <property type="project" value="InterPro"/>
</dbReference>
<evidence type="ECO:0000313" key="4">
    <source>
        <dbReference type="EMBL" id="KIH68615.1"/>
    </source>
</evidence>
<evidence type="ECO:0000256" key="2">
    <source>
        <dbReference type="SAM" id="MobiDB-lite"/>
    </source>
</evidence>
<dbReference type="GO" id="GO:0003964">
    <property type="term" value="F:RNA-directed DNA polymerase activity"/>
    <property type="evidence" value="ECO:0007669"/>
    <property type="project" value="UniProtKB-EC"/>
</dbReference>
<dbReference type="InterPro" id="IPR036397">
    <property type="entry name" value="RNaseH_sf"/>
</dbReference>
<feature type="compositionally biased region" description="Basic and acidic residues" evidence="2">
    <location>
        <begin position="295"/>
        <end position="320"/>
    </location>
</feature>
<dbReference type="EMBL" id="KN726331">
    <property type="protein sequence ID" value="KIH68615.1"/>
    <property type="molecule type" value="Genomic_DNA"/>
</dbReference>
<dbReference type="Gene3D" id="3.30.420.10">
    <property type="entry name" value="Ribonuclease H-like superfamily/Ribonuclease H"/>
    <property type="match status" value="1"/>
</dbReference>
<feature type="domain" description="Integrase catalytic" evidence="3">
    <location>
        <begin position="45"/>
        <end position="209"/>
    </location>
</feature>
<protein>
    <recommendedName>
        <fullName evidence="1">RNA-directed DNA polymerase</fullName>
        <ecNumber evidence="1">2.7.7.49</ecNumber>
    </recommendedName>
</protein>
<gene>
    <name evidence="4" type="ORF">ANCDUO_01046</name>
</gene>
<dbReference type="FunFam" id="3.30.420.10:FF:000063">
    <property type="entry name" value="Retrovirus-related Pol polyprotein from transposon 297-like Protein"/>
    <property type="match status" value="1"/>
</dbReference>
<dbReference type="Proteomes" id="UP000054047">
    <property type="component" value="Unassembled WGS sequence"/>
</dbReference>
<dbReference type="SUPFAM" id="SSF53098">
    <property type="entry name" value="Ribonuclease H-like"/>
    <property type="match status" value="1"/>
</dbReference>
<dbReference type="GO" id="GO:0015074">
    <property type="term" value="P:DNA integration"/>
    <property type="evidence" value="ECO:0007669"/>
    <property type="project" value="InterPro"/>
</dbReference>
<dbReference type="AlphaFoldDB" id="A0A0C2H458"/>
<dbReference type="PROSITE" id="PS50994">
    <property type="entry name" value="INTEGRASE"/>
    <property type="match status" value="1"/>
</dbReference>
<evidence type="ECO:0000313" key="5">
    <source>
        <dbReference type="Proteomes" id="UP000054047"/>
    </source>
</evidence>
<dbReference type="OrthoDB" id="5851910at2759"/>
<dbReference type="InterPro" id="IPR041588">
    <property type="entry name" value="Integrase_H2C2"/>
</dbReference>
<dbReference type="InterPro" id="IPR012337">
    <property type="entry name" value="RNaseH-like_sf"/>
</dbReference>
<dbReference type="InterPro" id="IPR001584">
    <property type="entry name" value="Integrase_cat-core"/>
</dbReference>